<dbReference type="Pfam" id="PF02384">
    <property type="entry name" value="N6_Mtase"/>
    <property type="match status" value="1"/>
</dbReference>
<dbReference type="InterPro" id="IPR051537">
    <property type="entry name" value="DNA_Adenine_Mtase"/>
</dbReference>
<dbReference type="Gene3D" id="3.40.50.150">
    <property type="entry name" value="Vaccinia Virus protein VP39"/>
    <property type="match status" value="2"/>
</dbReference>
<dbReference type="GO" id="GO:0008170">
    <property type="term" value="F:N-methyltransferase activity"/>
    <property type="evidence" value="ECO:0007669"/>
    <property type="project" value="InterPro"/>
</dbReference>
<feature type="domain" description="DNA methylase adenine-specific" evidence="7">
    <location>
        <begin position="303"/>
        <end position="399"/>
    </location>
</feature>
<keyword evidence="9" id="KW-1185">Reference proteome</keyword>
<keyword evidence="2" id="KW-0489">Methyltransferase</keyword>
<dbReference type="InterPro" id="IPR003356">
    <property type="entry name" value="DNA_methylase_A-5"/>
</dbReference>
<evidence type="ECO:0000256" key="6">
    <source>
        <dbReference type="ARBA" id="ARBA00047942"/>
    </source>
</evidence>
<evidence type="ECO:0000259" key="7">
    <source>
        <dbReference type="Pfam" id="PF02384"/>
    </source>
</evidence>
<evidence type="ECO:0000313" key="9">
    <source>
        <dbReference type="Proteomes" id="UP001153678"/>
    </source>
</evidence>
<comment type="caution">
    <text evidence="8">The sequence shown here is derived from an EMBL/GenBank/DDBJ whole genome shotgun (WGS) entry which is preliminary data.</text>
</comment>
<evidence type="ECO:0000256" key="3">
    <source>
        <dbReference type="ARBA" id="ARBA00022679"/>
    </source>
</evidence>
<reference evidence="8" key="1">
    <citation type="submission" date="2022-08" db="EMBL/GenBank/DDBJ databases">
        <authorList>
            <person name="Kallberg Y."/>
            <person name="Tangrot J."/>
            <person name="Rosling A."/>
        </authorList>
    </citation>
    <scope>NUCLEOTIDE SEQUENCE</scope>
    <source>
        <strain evidence="8">Wild A</strain>
    </source>
</reference>
<keyword evidence="5" id="KW-0680">Restriction system</keyword>
<dbReference type="SUPFAM" id="SSF53335">
    <property type="entry name" value="S-adenosyl-L-methionine-dependent methyltransferases"/>
    <property type="match status" value="2"/>
</dbReference>
<dbReference type="AlphaFoldDB" id="A0A9W4WLD4"/>
<dbReference type="Proteomes" id="UP001153678">
    <property type="component" value="Unassembled WGS sequence"/>
</dbReference>
<dbReference type="OrthoDB" id="10558846at2759"/>
<proteinExistence type="predicted"/>
<evidence type="ECO:0000256" key="1">
    <source>
        <dbReference type="ARBA" id="ARBA00011900"/>
    </source>
</evidence>
<dbReference type="PRINTS" id="PR00507">
    <property type="entry name" value="N12N6MTFRASE"/>
</dbReference>
<dbReference type="InterPro" id="IPR029063">
    <property type="entry name" value="SAM-dependent_MTases_sf"/>
</dbReference>
<evidence type="ECO:0000256" key="2">
    <source>
        <dbReference type="ARBA" id="ARBA00022603"/>
    </source>
</evidence>
<dbReference type="EMBL" id="CAMKVN010000043">
    <property type="protein sequence ID" value="CAI2162560.1"/>
    <property type="molecule type" value="Genomic_DNA"/>
</dbReference>
<dbReference type="GO" id="GO:0003677">
    <property type="term" value="F:DNA binding"/>
    <property type="evidence" value="ECO:0007669"/>
    <property type="project" value="InterPro"/>
</dbReference>
<keyword evidence="4" id="KW-0949">S-adenosyl-L-methionine</keyword>
<dbReference type="GO" id="GO:0009007">
    <property type="term" value="F:site-specific DNA-methyltransferase (adenine-specific) activity"/>
    <property type="evidence" value="ECO:0007669"/>
    <property type="project" value="UniProtKB-EC"/>
</dbReference>
<accession>A0A9W4WLD4</accession>
<evidence type="ECO:0000256" key="5">
    <source>
        <dbReference type="ARBA" id="ARBA00022747"/>
    </source>
</evidence>
<dbReference type="PANTHER" id="PTHR42933:SF3">
    <property type="entry name" value="TYPE I RESTRICTION ENZYME MJAVIII METHYLASE SUBUNIT"/>
    <property type="match status" value="1"/>
</dbReference>
<dbReference type="GO" id="GO:0032259">
    <property type="term" value="P:methylation"/>
    <property type="evidence" value="ECO:0007669"/>
    <property type="project" value="UniProtKB-KW"/>
</dbReference>
<protein>
    <recommendedName>
        <fullName evidence="1">site-specific DNA-methyltransferase (adenine-specific)</fullName>
        <ecNumber evidence="1">2.1.1.72</ecNumber>
    </recommendedName>
</protein>
<evidence type="ECO:0000256" key="4">
    <source>
        <dbReference type="ARBA" id="ARBA00022691"/>
    </source>
</evidence>
<name>A0A9W4WLD4_9GLOM</name>
<gene>
    <name evidence="8" type="ORF">FWILDA_LOCUS620</name>
</gene>
<comment type="catalytic activity">
    <reaction evidence="6">
        <text>a 2'-deoxyadenosine in DNA + S-adenosyl-L-methionine = an N(6)-methyl-2'-deoxyadenosine in DNA + S-adenosyl-L-homocysteine + H(+)</text>
        <dbReference type="Rhea" id="RHEA:15197"/>
        <dbReference type="Rhea" id="RHEA-COMP:12418"/>
        <dbReference type="Rhea" id="RHEA-COMP:12419"/>
        <dbReference type="ChEBI" id="CHEBI:15378"/>
        <dbReference type="ChEBI" id="CHEBI:57856"/>
        <dbReference type="ChEBI" id="CHEBI:59789"/>
        <dbReference type="ChEBI" id="CHEBI:90615"/>
        <dbReference type="ChEBI" id="CHEBI:90616"/>
        <dbReference type="EC" id="2.1.1.72"/>
    </reaction>
</comment>
<dbReference type="PANTHER" id="PTHR42933">
    <property type="entry name" value="SLR6095 PROTEIN"/>
    <property type="match status" value="1"/>
</dbReference>
<keyword evidence="3" id="KW-0808">Transferase</keyword>
<sequence>MNKDLVKENEELKKQIAELSKFKHERKGGSKKKTLDQISTPAHISEFMRDLVQEGQKVHSETDIDEEALELCKINLPHAILFHHNSLECNTPCQIQEHIFYEGTKLEKVEDYQEKIFVMNPPFSLVGKMNVLDNYRIETIIDLPSCTFSPHVEVGTIILQLSINEPSEYFYKFNIKNDGYTQNKRREKNDVFSTDYSLVPETLALLTNYQAELKHRMVLLTIRKEKGKERVIEMEVLLIRRVLKERRQYDKYCSDLKIPGRSNGNCQHPEGDYSTCGKYENSLLLTPAGGNQIAVPTGYSPRKKAQEQSLKLAQFYTPECLVELCLELLKPTGELFDPCCGLGSFLLKAKTKDENLKISGNDIATDLVELPFEFTNSDYLTSEDKEYDYIIANIPFNSKKTHCQLQLIKHTYELRYSLHALIADAYQKLMLIEELDDSGEIRVDYMALENLQLPQTLFFSLGDLFFQKYQDSQIIIKDHFKLVRGKTPPTKNPEYYENGTIKEF</sequence>
<evidence type="ECO:0000313" key="8">
    <source>
        <dbReference type="EMBL" id="CAI2162560.1"/>
    </source>
</evidence>
<dbReference type="EC" id="2.1.1.72" evidence="1"/>
<dbReference type="GO" id="GO:0009307">
    <property type="term" value="P:DNA restriction-modification system"/>
    <property type="evidence" value="ECO:0007669"/>
    <property type="project" value="UniProtKB-KW"/>
</dbReference>
<organism evidence="8 9">
    <name type="scientific">Funneliformis geosporum</name>
    <dbReference type="NCBI Taxonomy" id="1117311"/>
    <lineage>
        <taxon>Eukaryota</taxon>
        <taxon>Fungi</taxon>
        <taxon>Fungi incertae sedis</taxon>
        <taxon>Mucoromycota</taxon>
        <taxon>Glomeromycotina</taxon>
        <taxon>Glomeromycetes</taxon>
        <taxon>Glomerales</taxon>
        <taxon>Glomeraceae</taxon>
        <taxon>Funneliformis</taxon>
    </lineage>
</organism>